<name>A0AAW9QDL4_9BURK</name>
<dbReference type="NCBIfam" id="TIGR02532">
    <property type="entry name" value="IV_pilin_GFxxxE"/>
    <property type="match status" value="1"/>
</dbReference>
<dbReference type="RefSeq" id="WP_332290720.1">
    <property type="nucleotide sequence ID" value="NZ_JAZIBG010000031.1"/>
</dbReference>
<dbReference type="InterPro" id="IPR045584">
    <property type="entry name" value="Pilin-like"/>
</dbReference>
<dbReference type="PROSITE" id="PS00409">
    <property type="entry name" value="PROKAR_NTER_METHYL"/>
    <property type="match status" value="1"/>
</dbReference>
<keyword evidence="4" id="KW-0472">Membrane</keyword>
<comment type="caution">
    <text evidence="5">The sequence shown here is derived from an EMBL/GenBank/DDBJ whole genome shotgun (WGS) entry which is preliminary data.</text>
</comment>
<dbReference type="PANTHER" id="PTHR30093:SF34">
    <property type="entry name" value="PREPILIN PEPTIDASE-DEPENDENT PROTEIN D"/>
    <property type="match status" value="1"/>
</dbReference>
<keyword evidence="6" id="KW-1185">Reference proteome</keyword>
<keyword evidence="4" id="KW-0812">Transmembrane</keyword>
<dbReference type="InterPro" id="IPR031982">
    <property type="entry name" value="PilE-like"/>
</dbReference>
<dbReference type="AlphaFoldDB" id="A0AAW9QDL4"/>
<comment type="similarity">
    <text evidence="1">Belongs to the N-Me-Phe pilin family.</text>
</comment>
<dbReference type="PANTHER" id="PTHR30093">
    <property type="entry name" value="GENERAL SECRETION PATHWAY PROTEIN G"/>
    <property type="match status" value="1"/>
</dbReference>
<evidence type="ECO:0000256" key="2">
    <source>
        <dbReference type="ARBA" id="ARBA00022481"/>
    </source>
</evidence>
<dbReference type="Pfam" id="PF16732">
    <property type="entry name" value="ComP_DUS"/>
    <property type="match status" value="1"/>
</dbReference>
<sequence>MPSSRQRGFTLIELMVAVAIVAILSAVALPAYNAYVMRSRVPPALDALSAFRVRMEQRFQDTGSYANGNACAVANPDLSGNNFTVSCALTTDPAGFVATATGSGVMKDYAYTINQNGDRATKSHPKGSNSSCWTTKGSTCDS</sequence>
<keyword evidence="2" id="KW-0488">Methylation</keyword>
<gene>
    <name evidence="5" type="ORF">V4F39_16165</name>
</gene>
<feature type="region of interest" description="Disordered" evidence="3">
    <location>
        <begin position="118"/>
        <end position="142"/>
    </location>
</feature>
<evidence type="ECO:0000313" key="6">
    <source>
        <dbReference type="Proteomes" id="UP001336250"/>
    </source>
</evidence>
<evidence type="ECO:0000256" key="1">
    <source>
        <dbReference type="ARBA" id="ARBA00005233"/>
    </source>
</evidence>
<reference evidence="5 6" key="1">
    <citation type="submission" date="2024-02" db="EMBL/GenBank/DDBJ databases">
        <title>Genome sequence of Aquincola sp. MAHUQ-54.</title>
        <authorList>
            <person name="Huq M.A."/>
        </authorList>
    </citation>
    <scope>NUCLEOTIDE SEQUENCE [LARGE SCALE GENOMIC DNA]</scope>
    <source>
        <strain evidence="5 6">MAHUQ-54</strain>
    </source>
</reference>
<keyword evidence="4" id="KW-1133">Transmembrane helix</keyword>
<organism evidence="5 6">
    <name type="scientific">Aquincola agrisoli</name>
    <dbReference type="NCBI Taxonomy" id="3119538"/>
    <lineage>
        <taxon>Bacteria</taxon>
        <taxon>Pseudomonadati</taxon>
        <taxon>Pseudomonadota</taxon>
        <taxon>Betaproteobacteria</taxon>
        <taxon>Burkholderiales</taxon>
        <taxon>Sphaerotilaceae</taxon>
        <taxon>Aquincola</taxon>
    </lineage>
</organism>
<dbReference type="SUPFAM" id="SSF54523">
    <property type="entry name" value="Pili subunits"/>
    <property type="match status" value="1"/>
</dbReference>
<evidence type="ECO:0000313" key="5">
    <source>
        <dbReference type="EMBL" id="MEF7615456.1"/>
    </source>
</evidence>
<feature type="compositionally biased region" description="Polar residues" evidence="3">
    <location>
        <begin position="126"/>
        <end position="142"/>
    </location>
</feature>
<dbReference type="Proteomes" id="UP001336250">
    <property type="component" value="Unassembled WGS sequence"/>
</dbReference>
<evidence type="ECO:0000256" key="4">
    <source>
        <dbReference type="SAM" id="Phobius"/>
    </source>
</evidence>
<feature type="transmembrane region" description="Helical" evidence="4">
    <location>
        <begin position="12"/>
        <end position="32"/>
    </location>
</feature>
<dbReference type="Pfam" id="PF07963">
    <property type="entry name" value="N_methyl"/>
    <property type="match status" value="1"/>
</dbReference>
<dbReference type="InterPro" id="IPR012902">
    <property type="entry name" value="N_methyl_site"/>
</dbReference>
<dbReference type="EMBL" id="JAZIBG010000031">
    <property type="protein sequence ID" value="MEF7615456.1"/>
    <property type="molecule type" value="Genomic_DNA"/>
</dbReference>
<proteinExistence type="inferred from homology"/>
<protein>
    <submittedName>
        <fullName evidence="5">Prepilin-type N-terminal cleavage/methylation domain-containing protein</fullName>
    </submittedName>
</protein>
<accession>A0AAW9QDL4</accession>
<dbReference type="Gene3D" id="3.30.700.10">
    <property type="entry name" value="Glycoprotein, Type 4 Pilin"/>
    <property type="match status" value="1"/>
</dbReference>
<dbReference type="GO" id="GO:0043683">
    <property type="term" value="P:type IV pilus assembly"/>
    <property type="evidence" value="ECO:0007669"/>
    <property type="project" value="InterPro"/>
</dbReference>
<evidence type="ECO:0000256" key="3">
    <source>
        <dbReference type="SAM" id="MobiDB-lite"/>
    </source>
</evidence>